<reference evidence="2 3" key="1">
    <citation type="journal article" date="2021" name="Arch. Microbiol.">
        <title>Thalassobius aquimarinus sp. nov., isolated from the Sea of Japan seashore.</title>
        <authorList>
            <person name="Kurilenko V.V."/>
            <person name="Romanenko L.A."/>
            <person name="Chernysheva N.Y."/>
            <person name="Velansky P.V."/>
            <person name="Tekutyeva L.A."/>
            <person name="Isaeva M.P."/>
            <person name="Mikhailov V.V."/>
        </authorList>
    </citation>
    <scope>NUCLEOTIDE SEQUENCE [LARGE SCALE GENOMIC DNA]</scope>
    <source>
        <strain evidence="2 3">KMM 8518</strain>
    </source>
</reference>
<accession>A0ABS5HVM1</accession>
<dbReference type="Proteomes" id="UP001195941">
    <property type="component" value="Unassembled WGS sequence"/>
</dbReference>
<sequence>MTNASIRKYRLFPEDESGAVTVDRVVLTAAVAGLSLVVLIPVLSTIESASNTANVTLQSASSQASETN</sequence>
<comment type="caution">
    <text evidence="2">The sequence shown here is derived from an EMBL/GenBank/DDBJ whole genome shotgun (WGS) entry which is preliminary data.</text>
</comment>
<evidence type="ECO:0000313" key="3">
    <source>
        <dbReference type="Proteomes" id="UP001195941"/>
    </source>
</evidence>
<proteinExistence type="predicted"/>
<dbReference type="RefSeq" id="WP_212702654.1">
    <property type="nucleotide sequence ID" value="NZ_JADMKU010000022.1"/>
</dbReference>
<feature type="transmembrane region" description="Helical" evidence="1">
    <location>
        <begin position="21"/>
        <end position="43"/>
    </location>
</feature>
<keyword evidence="1" id="KW-0812">Transmembrane</keyword>
<protein>
    <submittedName>
        <fullName evidence="2">Uncharacterized protein</fullName>
    </submittedName>
</protein>
<keyword evidence="1" id="KW-0472">Membrane</keyword>
<dbReference type="EMBL" id="JADMKU010000022">
    <property type="protein sequence ID" value="MBR9653029.1"/>
    <property type="molecule type" value="Genomic_DNA"/>
</dbReference>
<organism evidence="2 3">
    <name type="scientific">Thalassovita aquimarina</name>
    <dbReference type="NCBI Taxonomy" id="2785917"/>
    <lineage>
        <taxon>Bacteria</taxon>
        <taxon>Pseudomonadati</taxon>
        <taxon>Pseudomonadota</taxon>
        <taxon>Alphaproteobacteria</taxon>
        <taxon>Rhodobacterales</taxon>
        <taxon>Roseobacteraceae</taxon>
        <taxon>Thalassovita</taxon>
    </lineage>
</organism>
<keyword evidence="1" id="KW-1133">Transmembrane helix</keyword>
<name>A0ABS5HVM1_9RHOB</name>
<evidence type="ECO:0000256" key="1">
    <source>
        <dbReference type="SAM" id="Phobius"/>
    </source>
</evidence>
<evidence type="ECO:0000313" key="2">
    <source>
        <dbReference type="EMBL" id="MBR9653029.1"/>
    </source>
</evidence>
<gene>
    <name evidence="2" type="ORF">IT775_18075</name>
</gene>
<keyword evidence="3" id="KW-1185">Reference proteome</keyword>